<feature type="transmembrane region" description="Helical" evidence="1">
    <location>
        <begin position="123"/>
        <end position="140"/>
    </location>
</feature>
<evidence type="ECO:0000313" key="3">
    <source>
        <dbReference type="Proteomes" id="UP000175679"/>
    </source>
</evidence>
<dbReference type="AlphaFoldDB" id="A0A1E7QJH1"/>
<gene>
    <name evidence="2" type="ORF">BIY23_02850</name>
</gene>
<organism evidence="2 3">
    <name type="scientific">Wolbachia pipientis</name>
    <dbReference type="NCBI Taxonomy" id="955"/>
    <lineage>
        <taxon>Bacteria</taxon>
        <taxon>Pseudomonadati</taxon>
        <taxon>Pseudomonadota</taxon>
        <taxon>Alphaproteobacteria</taxon>
        <taxon>Rickettsiales</taxon>
        <taxon>Anaplasmataceae</taxon>
        <taxon>Wolbachieae</taxon>
        <taxon>Wolbachia</taxon>
    </lineage>
</organism>
<keyword evidence="3" id="KW-1185">Reference proteome</keyword>
<proteinExistence type="predicted"/>
<comment type="caution">
    <text evidence="2">The sequence shown here is derived from an EMBL/GenBank/DDBJ whole genome shotgun (WGS) entry which is preliminary data.</text>
</comment>
<keyword evidence="1" id="KW-0812">Transmembrane</keyword>
<accession>A0A1E7QJH1</accession>
<keyword evidence="1" id="KW-1133">Transmembrane helix</keyword>
<dbReference type="Proteomes" id="UP000175679">
    <property type="component" value="Unassembled WGS sequence"/>
</dbReference>
<name>A0A1E7QJH1_WOLPI</name>
<dbReference type="RefSeq" id="WP_070065098.1">
    <property type="nucleotide sequence ID" value="NZ_MJMG01000007.1"/>
</dbReference>
<dbReference type="EMBL" id="MJMG01000007">
    <property type="protein sequence ID" value="OEY86618.1"/>
    <property type="molecule type" value="Genomic_DNA"/>
</dbReference>
<protein>
    <submittedName>
        <fullName evidence="2">Uncharacterized protein</fullName>
    </submittedName>
</protein>
<keyword evidence="1" id="KW-0472">Membrane</keyword>
<evidence type="ECO:0000313" key="2">
    <source>
        <dbReference type="EMBL" id="OEY86618.1"/>
    </source>
</evidence>
<feature type="transmembrane region" description="Helical" evidence="1">
    <location>
        <begin position="217"/>
        <end position="242"/>
    </location>
</feature>
<evidence type="ECO:0000256" key="1">
    <source>
        <dbReference type="SAM" id="Phobius"/>
    </source>
</evidence>
<feature type="transmembrane region" description="Helical" evidence="1">
    <location>
        <begin position="95"/>
        <end position="117"/>
    </location>
</feature>
<reference evidence="2 3" key="1">
    <citation type="submission" date="2016-09" db="EMBL/GenBank/DDBJ databases">
        <title>Genomic evidence for plant-parasitic nematodes as the earliest Wolbachia hosts.</title>
        <authorList>
            <person name="Brown A.M."/>
            <person name="Wasala S.K."/>
            <person name="Howe D.K."/>
            <person name="Peetz A.B."/>
            <person name="Zasada I.A."/>
            <person name="Denver D.R."/>
        </authorList>
    </citation>
    <scope>NUCLEOTIDE SEQUENCE [LARGE SCALE GENOMIC DNA]</scope>
    <source>
        <strain evidence="3">wPpe</strain>
    </source>
</reference>
<feature type="transmembrane region" description="Helical" evidence="1">
    <location>
        <begin position="248"/>
        <end position="273"/>
    </location>
</feature>
<sequence>MISALKPQHEHAKIYERFGRYLQDLKQSEPDINDVDVENILNSIKDITRDPDYLRKIHMLNGKNFCHFVFFVLAKVKGKDLYKENNGTECNMEKFAPIVVFLSSILLFCFVLSVLIAGMILSLVGFAVLVPILCILISVFPKSKKNPEGDISKVVKECVNDSLFRELFSLNGRIVNSFNALTNLMPGKDLLAKMPFFQNIFTSSKKVKSKPKSEAEFILAGICAVFAAFIPLAGVVIMSLLTGTTFSFFGGFSGIFAVLGLLGALAQCVCSLYKAVSGLSNYDAVKSEQEYQQEQLEERQYQEEVDKGVETEFNKYVNRLWPSQNVTHIQDVEPLYTTDELTPDSAV</sequence>